<feature type="region of interest" description="Disordered" evidence="1">
    <location>
        <begin position="1"/>
        <end position="23"/>
    </location>
</feature>
<name>A0A8S5LH51_9CAUD</name>
<organism evidence="2">
    <name type="scientific">Siphoviridae sp. ctxS04</name>
    <dbReference type="NCBI Taxonomy" id="2823610"/>
    <lineage>
        <taxon>Viruses</taxon>
        <taxon>Duplodnaviria</taxon>
        <taxon>Heunggongvirae</taxon>
        <taxon>Uroviricota</taxon>
        <taxon>Caudoviricetes</taxon>
    </lineage>
</organism>
<proteinExistence type="predicted"/>
<protein>
    <submittedName>
        <fullName evidence="2">Uncharacterized protein</fullName>
    </submittedName>
</protein>
<evidence type="ECO:0000313" key="2">
    <source>
        <dbReference type="EMBL" id="DAD69372.1"/>
    </source>
</evidence>
<accession>A0A8S5LH51</accession>
<dbReference type="EMBL" id="BK014719">
    <property type="protein sequence ID" value="DAD69372.1"/>
    <property type="molecule type" value="Genomic_DNA"/>
</dbReference>
<evidence type="ECO:0000256" key="1">
    <source>
        <dbReference type="SAM" id="MobiDB-lite"/>
    </source>
</evidence>
<sequence length="73" mass="7982">MTVAWDGAEGYLEGAGVTRPAPESKRHGLWLGVMLAETLDRYDNRGGQAAGQLRDNPAFRRALTQLKLTEPEA</sequence>
<reference evidence="2" key="1">
    <citation type="journal article" date="2021" name="Proc. Natl. Acad. Sci. U.S.A.">
        <title>A Catalog of Tens of Thousands of Viruses from Human Metagenomes Reveals Hidden Associations with Chronic Diseases.</title>
        <authorList>
            <person name="Tisza M.J."/>
            <person name="Buck C.B."/>
        </authorList>
    </citation>
    <scope>NUCLEOTIDE SEQUENCE</scope>
    <source>
        <strain evidence="2">CtxS04</strain>
    </source>
</reference>